<accession>A0A815VR67</accession>
<protein>
    <submittedName>
        <fullName evidence="2">Uncharacterized protein</fullName>
    </submittedName>
</protein>
<name>A0A815VR67_9BILA</name>
<dbReference type="Proteomes" id="UP000677228">
    <property type="component" value="Unassembled WGS sequence"/>
</dbReference>
<dbReference type="Proteomes" id="UP000681722">
    <property type="component" value="Unassembled WGS sequence"/>
</dbReference>
<sequence length="98" mass="10139">MPFYSGGGFMIINQTPLLATKSCCVSAALNCIGNCSTNGGYKAVPINEPCSDYSTVLDSTIGQRSDTVNLTAPAHFTVAFDSGVGLWRNLSVSGPSAT</sequence>
<dbReference type="Proteomes" id="UP000682733">
    <property type="component" value="Unassembled WGS sequence"/>
</dbReference>
<proteinExistence type="predicted"/>
<reference evidence="2" key="1">
    <citation type="submission" date="2021-02" db="EMBL/GenBank/DDBJ databases">
        <authorList>
            <person name="Nowell W R."/>
        </authorList>
    </citation>
    <scope>NUCLEOTIDE SEQUENCE</scope>
</reference>
<dbReference type="EMBL" id="CAJNOK010027317">
    <property type="protein sequence ID" value="CAF1418043.1"/>
    <property type="molecule type" value="Genomic_DNA"/>
</dbReference>
<dbReference type="EMBL" id="CAJNOQ010025331">
    <property type="protein sequence ID" value="CAF1536193.1"/>
    <property type="molecule type" value="Genomic_DNA"/>
</dbReference>
<dbReference type="EMBL" id="CAJOBC010090933">
    <property type="protein sequence ID" value="CAF4395954.1"/>
    <property type="molecule type" value="Genomic_DNA"/>
</dbReference>
<keyword evidence="5" id="KW-1185">Reference proteome</keyword>
<evidence type="ECO:0000313" key="3">
    <source>
        <dbReference type="EMBL" id="CAF4219729.1"/>
    </source>
</evidence>
<dbReference type="Proteomes" id="UP000663829">
    <property type="component" value="Unassembled WGS sequence"/>
</dbReference>
<dbReference type="EMBL" id="CAJOBA010049069">
    <property type="protein sequence ID" value="CAF4219729.1"/>
    <property type="molecule type" value="Genomic_DNA"/>
</dbReference>
<dbReference type="OrthoDB" id="10063988at2759"/>
<evidence type="ECO:0000313" key="5">
    <source>
        <dbReference type="Proteomes" id="UP000663829"/>
    </source>
</evidence>
<organism evidence="2 5">
    <name type="scientific">Didymodactylos carnosus</name>
    <dbReference type="NCBI Taxonomy" id="1234261"/>
    <lineage>
        <taxon>Eukaryota</taxon>
        <taxon>Metazoa</taxon>
        <taxon>Spiralia</taxon>
        <taxon>Gnathifera</taxon>
        <taxon>Rotifera</taxon>
        <taxon>Eurotatoria</taxon>
        <taxon>Bdelloidea</taxon>
        <taxon>Philodinida</taxon>
        <taxon>Philodinidae</taxon>
        <taxon>Didymodactylos</taxon>
    </lineage>
</organism>
<evidence type="ECO:0000313" key="1">
    <source>
        <dbReference type="EMBL" id="CAF1418043.1"/>
    </source>
</evidence>
<dbReference type="AlphaFoldDB" id="A0A815VR67"/>
<evidence type="ECO:0000313" key="2">
    <source>
        <dbReference type="EMBL" id="CAF1536193.1"/>
    </source>
</evidence>
<evidence type="ECO:0000313" key="4">
    <source>
        <dbReference type="EMBL" id="CAF4395954.1"/>
    </source>
</evidence>
<comment type="caution">
    <text evidence="2">The sequence shown here is derived from an EMBL/GenBank/DDBJ whole genome shotgun (WGS) entry which is preliminary data.</text>
</comment>
<gene>
    <name evidence="2" type="ORF">GPM918_LOCUS38351</name>
    <name evidence="1" type="ORF">OVA965_LOCUS33601</name>
    <name evidence="4" type="ORF">SRO942_LOCUS39164</name>
    <name evidence="3" type="ORF">TMI583_LOCUS34491</name>
</gene>